<dbReference type="AlphaFoldDB" id="A0AA88DH64"/>
<sequence>MSLFLLRHQPPPPDRTDIVLAACANTNMCTHVPPSPE</sequence>
<dbReference type="Proteomes" id="UP001187192">
    <property type="component" value="Unassembled WGS sequence"/>
</dbReference>
<reference evidence="1" key="1">
    <citation type="submission" date="2023-07" db="EMBL/GenBank/DDBJ databases">
        <title>draft genome sequence of fig (Ficus carica).</title>
        <authorList>
            <person name="Takahashi T."/>
            <person name="Nishimura K."/>
        </authorList>
    </citation>
    <scope>NUCLEOTIDE SEQUENCE</scope>
</reference>
<protein>
    <submittedName>
        <fullName evidence="1">Uncharacterized protein</fullName>
    </submittedName>
</protein>
<organism evidence="1 2">
    <name type="scientific">Ficus carica</name>
    <name type="common">Common fig</name>
    <dbReference type="NCBI Taxonomy" id="3494"/>
    <lineage>
        <taxon>Eukaryota</taxon>
        <taxon>Viridiplantae</taxon>
        <taxon>Streptophyta</taxon>
        <taxon>Embryophyta</taxon>
        <taxon>Tracheophyta</taxon>
        <taxon>Spermatophyta</taxon>
        <taxon>Magnoliopsida</taxon>
        <taxon>eudicotyledons</taxon>
        <taxon>Gunneridae</taxon>
        <taxon>Pentapetalae</taxon>
        <taxon>rosids</taxon>
        <taxon>fabids</taxon>
        <taxon>Rosales</taxon>
        <taxon>Moraceae</taxon>
        <taxon>Ficeae</taxon>
        <taxon>Ficus</taxon>
    </lineage>
</organism>
<dbReference type="EMBL" id="BTGU01000061">
    <property type="protein sequence ID" value="GMN56067.1"/>
    <property type="molecule type" value="Genomic_DNA"/>
</dbReference>
<name>A0AA88DH64_FICCA</name>
<proteinExistence type="predicted"/>
<evidence type="ECO:0000313" key="1">
    <source>
        <dbReference type="EMBL" id="GMN56067.1"/>
    </source>
</evidence>
<gene>
    <name evidence="1" type="ORF">TIFTF001_025188</name>
</gene>
<accession>A0AA88DH64</accession>
<evidence type="ECO:0000313" key="2">
    <source>
        <dbReference type="Proteomes" id="UP001187192"/>
    </source>
</evidence>
<comment type="caution">
    <text evidence="1">The sequence shown here is derived from an EMBL/GenBank/DDBJ whole genome shotgun (WGS) entry which is preliminary data.</text>
</comment>
<keyword evidence="2" id="KW-1185">Reference proteome</keyword>